<name>A0A2T3ZVM5_TRIHA</name>
<dbReference type="SUPFAM" id="SSF49899">
    <property type="entry name" value="Concanavalin A-like lectins/glucanases"/>
    <property type="match status" value="1"/>
</dbReference>
<dbReference type="InterPro" id="IPR043136">
    <property type="entry name" value="B30.2/SPRY_sf"/>
</dbReference>
<evidence type="ECO:0000313" key="3">
    <source>
        <dbReference type="EMBL" id="PTB48857.1"/>
    </source>
</evidence>
<feature type="compositionally biased region" description="Acidic residues" evidence="1">
    <location>
        <begin position="262"/>
        <end position="275"/>
    </location>
</feature>
<evidence type="ECO:0000313" key="4">
    <source>
        <dbReference type="Proteomes" id="UP000241690"/>
    </source>
</evidence>
<dbReference type="PANTHER" id="PTHR12864">
    <property type="entry name" value="RAN BINDING PROTEIN 9-RELATED"/>
    <property type="match status" value="1"/>
</dbReference>
<dbReference type="GeneID" id="36620135"/>
<protein>
    <recommendedName>
        <fullName evidence="2">B30.2/SPRY domain-containing protein</fullName>
    </recommendedName>
</protein>
<feature type="domain" description="B30.2/SPRY" evidence="2">
    <location>
        <begin position="49"/>
        <end position="248"/>
    </location>
</feature>
<sequence>MIGKAIHGTIIKDNSDAFEKLLSKDIVNKVDCNGWTPLATAIEYQRGNMEKALRSMGALETTEPQLEPTEWNKHHKSARIGVQKLECFAEGQLSVEQIESDSTTPPFFLVRANRCAPRTERGVYYFEVLIVQTGLDETVGVGFDTDEIELDYDVLGWVKGSWGFHGQNGHVYQGSRRGRPYAKPYSSGSTIGCGVDFNNRSIFFTVDGEFKGRAFKDDNIRGHLYPAVFLHPGNASTKIVANFGHQEFKYIIPPAPVPWESECQDNMDSNEEDPGYESSVLSDDSFS</sequence>
<dbReference type="RefSeq" id="XP_024768534.1">
    <property type="nucleotide sequence ID" value="XM_024911576.1"/>
</dbReference>
<dbReference type="Pfam" id="PF00622">
    <property type="entry name" value="SPRY"/>
    <property type="match status" value="1"/>
</dbReference>
<dbReference type="InterPro" id="IPR003877">
    <property type="entry name" value="SPRY_dom"/>
</dbReference>
<dbReference type="Gene3D" id="2.60.120.920">
    <property type="match status" value="1"/>
</dbReference>
<dbReference type="STRING" id="983964.A0A2T3ZVM5"/>
<dbReference type="InterPro" id="IPR036770">
    <property type="entry name" value="Ankyrin_rpt-contain_sf"/>
</dbReference>
<dbReference type="SUPFAM" id="SSF48403">
    <property type="entry name" value="Ankyrin repeat"/>
    <property type="match status" value="1"/>
</dbReference>
<accession>A0A2T3ZVM5</accession>
<evidence type="ECO:0000256" key="1">
    <source>
        <dbReference type="SAM" id="MobiDB-lite"/>
    </source>
</evidence>
<dbReference type="AlphaFoldDB" id="A0A2T3ZVM5"/>
<dbReference type="PROSITE" id="PS50188">
    <property type="entry name" value="B302_SPRY"/>
    <property type="match status" value="1"/>
</dbReference>
<dbReference type="SMART" id="SM00449">
    <property type="entry name" value="SPRY"/>
    <property type="match status" value="1"/>
</dbReference>
<dbReference type="InterPro" id="IPR050618">
    <property type="entry name" value="Ubq-SigPath_Reg"/>
</dbReference>
<feature type="region of interest" description="Disordered" evidence="1">
    <location>
        <begin position="261"/>
        <end position="287"/>
    </location>
</feature>
<keyword evidence="4" id="KW-1185">Reference proteome</keyword>
<dbReference type="InterPro" id="IPR001870">
    <property type="entry name" value="B30.2/SPRY"/>
</dbReference>
<dbReference type="InterPro" id="IPR013320">
    <property type="entry name" value="ConA-like_dom_sf"/>
</dbReference>
<proteinExistence type="predicted"/>
<dbReference type="Proteomes" id="UP000241690">
    <property type="component" value="Unassembled WGS sequence"/>
</dbReference>
<gene>
    <name evidence="3" type="ORF">M431DRAFT_10537</name>
</gene>
<dbReference type="EMBL" id="KZ679696">
    <property type="protein sequence ID" value="PTB48857.1"/>
    <property type="molecule type" value="Genomic_DNA"/>
</dbReference>
<reference evidence="3 4" key="1">
    <citation type="submission" date="2016-07" db="EMBL/GenBank/DDBJ databases">
        <title>Multiple horizontal gene transfer events from other fungi enriched the ability of initially mycotrophic Trichoderma (Ascomycota) to feed on dead plant biomass.</title>
        <authorList>
            <consortium name="DOE Joint Genome Institute"/>
            <person name="Aerts A."/>
            <person name="Atanasova L."/>
            <person name="Chenthamara K."/>
            <person name="Zhang J."/>
            <person name="Grujic M."/>
            <person name="Henrissat B."/>
            <person name="Kuo A."/>
            <person name="Salamov A."/>
            <person name="Lipzen A."/>
            <person name="Labutti K."/>
            <person name="Barry K."/>
            <person name="Miao Y."/>
            <person name="Rahimi M.J."/>
            <person name="Shen Q."/>
            <person name="Grigoriev I.V."/>
            <person name="Kubicek C.P."/>
            <person name="Druzhinina I.S."/>
        </authorList>
    </citation>
    <scope>NUCLEOTIDE SEQUENCE [LARGE SCALE GENOMIC DNA]</scope>
    <source>
        <strain evidence="3 4">CBS 226.95</strain>
    </source>
</reference>
<organism evidence="3 4">
    <name type="scientific">Trichoderma harzianum CBS 226.95</name>
    <dbReference type="NCBI Taxonomy" id="983964"/>
    <lineage>
        <taxon>Eukaryota</taxon>
        <taxon>Fungi</taxon>
        <taxon>Dikarya</taxon>
        <taxon>Ascomycota</taxon>
        <taxon>Pezizomycotina</taxon>
        <taxon>Sordariomycetes</taxon>
        <taxon>Hypocreomycetidae</taxon>
        <taxon>Hypocreales</taxon>
        <taxon>Hypocreaceae</taxon>
        <taxon>Trichoderma</taxon>
    </lineage>
</organism>
<evidence type="ECO:0000259" key="2">
    <source>
        <dbReference type="PROSITE" id="PS50188"/>
    </source>
</evidence>